<proteinExistence type="predicted"/>
<dbReference type="InterPro" id="IPR000073">
    <property type="entry name" value="AB_hydrolase_1"/>
</dbReference>
<protein>
    <recommendedName>
        <fullName evidence="2">AB hydrolase-1 domain-containing protein</fullName>
    </recommendedName>
</protein>
<accession>A0A9P6TF42</accession>
<dbReference type="PANTHER" id="PTHR46331:SF2">
    <property type="entry name" value="VALACYCLOVIR HYDROLASE"/>
    <property type="match status" value="1"/>
</dbReference>
<dbReference type="Pfam" id="PF00561">
    <property type="entry name" value="Abhydrolase_1"/>
    <property type="match status" value="1"/>
</dbReference>
<evidence type="ECO:0000313" key="3">
    <source>
        <dbReference type="EMBL" id="KAG0148388.1"/>
    </source>
</evidence>
<dbReference type="Gene3D" id="3.40.50.1820">
    <property type="entry name" value="alpha/beta hydrolase"/>
    <property type="match status" value="1"/>
</dbReference>
<evidence type="ECO:0000259" key="2">
    <source>
        <dbReference type="Pfam" id="PF00561"/>
    </source>
</evidence>
<sequence length="293" mass="32569">MRLIKFLIIFGATYVNSNAINPRGQPIWLTLPPTPSLPQPISTPQPINGVKLWSQWYNKQQGKIPIVMVHGGLGYSAYFGDVLTKLVANQHSVILVDRRGHGRSTFNNKDEFTFEMFVEDIYAQLEILGVKKHYLVGWSDGAITAMTALLNPALACNIQKTFLFAGSMVPEDTNSTFSSTKIYSDFVSRCATEYATNQPTADFKTFAMKVAKLEARYPQFTTADLRKINGSKVAIVGAQYDEAVNREVPAKLNKAIVGSTLIMLDCVSHFAPLQDPTRFTQAIERFFGSNSLQ</sequence>
<comment type="caution">
    <text evidence="3">The sequence shown here is derived from an EMBL/GenBank/DDBJ whole genome shotgun (WGS) entry which is preliminary data.</text>
</comment>
<feature type="signal peptide" evidence="1">
    <location>
        <begin position="1"/>
        <end position="19"/>
    </location>
</feature>
<feature type="domain" description="AB hydrolase-1" evidence="2">
    <location>
        <begin position="65"/>
        <end position="151"/>
    </location>
</feature>
<organism evidence="3 4">
    <name type="scientific">Cronartium quercuum f. sp. fusiforme G11</name>
    <dbReference type="NCBI Taxonomy" id="708437"/>
    <lineage>
        <taxon>Eukaryota</taxon>
        <taxon>Fungi</taxon>
        <taxon>Dikarya</taxon>
        <taxon>Basidiomycota</taxon>
        <taxon>Pucciniomycotina</taxon>
        <taxon>Pucciniomycetes</taxon>
        <taxon>Pucciniales</taxon>
        <taxon>Coleosporiaceae</taxon>
        <taxon>Cronartium</taxon>
    </lineage>
</organism>
<evidence type="ECO:0000256" key="1">
    <source>
        <dbReference type="SAM" id="SignalP"/>
    </source>
</evidence>
<keyword evidence="4" id="KW-1185">Reference proteome</keyword>
<dbReference type="InterPro" id="IPR029058">
    <property type="entry name" value="AB_hydrolase_fold"/>
</dbReference>
<reference evidence="3" key="1">
    <citation type="submission" date="2013-11" db="EMBL/GenBank/DDBJ databases">
        <title>Genome sequence of the fusiform rust pathogen reveals effectors for host alternation and coevolution with pine.</title>
        <authorList>
            <consortium name="DOE Joint Genome Institute"/>
            <person name="Smith K."/>
            <person name="Pendleton A."/>
            <person name="Kubisiak T."/>
            <person name="Anderson C."/>
            <person name="Salamov A."/>
            <person name="Aerts A."/>
            <person name="Riley R."/>
            <person name="Clum A."/>
            <person name="Lindquist E."/>
            <person name="Ence D."/>
            <person name="Campbell M."/>
            <person name="Kronenberg Z."/>
            <person name="Feau N."/>
            <person name="Dhillon B."/>
            <person name="Hamelin R."/>
            <person name="Burleigh J."/>
            <person name="Smith J."/>
            <person name="Yandell M."/>
            <person name="Nelson C."/>
            <person name="Grigoriev I."/>
            <person name="Davis J."/>
        </authorList>
    </citation>
    <scope>NUCLEOTIDE SEQUENCE</scope>
    <source>
        <strain evidence="3">G11</strain>
    </source>
</reference>
<dbReference type="GO" id="GO:0017171">
    <property type="term" value="F:serine hydrolase activity"/>
    <property type="evidence" value="ECO:0007669"/>
    <property type="project" value="TreeGrafter"/>
</dbReference>
<dbReference type="OrthoDB" id="2502737at2759"/>
<feature type="chain" id="PRO_5040357706" description="AB hydrolase-1 domain-containing protein" evidence="1">
    <location>
        <begin position="20"/>
        <end position="293"/>
    </location>
</feature>
<gene>
    <name evidence="3" type="ORF">CROQUDRAFT_60546</name>
</gene>
<keyword evidence="1" id="KW-0732">Signal</keyword>
<name>A0A9P6TF42_9BASI</name>
<dbReference type="EMBL" id="MU167237">
    <property type="protein sequence ID" value="KAG0148388.1"/>
    <property type="molecule type" value="Genomic_DNA"/>
</dbReference>
<evidence type="ECO:0000313" key="4">
    <source>
        <dbReference type="Proteomes" id="UP000886653"/>
    </source>
</evidence>
<dbReference type="SUPFAM" id="SSF53474">
    <property type="entry name" value="alpha/beta-Hydrolases"/>
    <property type="match status" value="1"/>
</dbReference>
<dbReference type="Proteomes" id="UP000886653">
    <property type="component" value="Unassembled WGS sequence"/>
</dbReference>
<dbReference type="AlphaFoldDB" id="A0A9P6TF42"/>
<dbReference type="PANTHER" id="PTHR46331">
    <property type="entry name" value="VALACYCLOVIR HYDROLASE"/>
    <property type="match status" value="1"/>
</dbReference>